<evidence type="ECO:0000256" key="3">
    <source>
        <dbReference type="ARBA" id="ARBA00022989"/>
    </source>
</evidence>
<dbReference type="GO" id="GO:0022857">
    <property type="term" value="F:transmembrane transporter activity"/>
    <property type="evidence" value="ECO:0007669"/>
    <property type="project" value="InterPro"/>
</dbReference>
<feature type="region of interest" description="Disordered" evidence="5">
    <location>
        <begin position="240"/>
        <end position="278"/>
    </location>
</feature>
<evidence type="ECO:0000313" key="8">
    <source>
        <dbReference type="Proteomes" id="UP000734854"/>
    </source>
</evidence>
<dbReference type="PANTHER" id="PTHR31218">
    <property type="entry name" value="WAT1-RELATED PROTEIN"/>
    <property type="match status" value="1"/>
</dbReference>
<feature type="compositionally biased region" description="Basic and acidic residues" evidence="5">
    <location>
        <begin position="240"/>
        <end position="254"/>
    </location>
</feature>
<keyword evidence="3 6" id="KW-1133">Transmembrane helix</keyword>
<dbReference type="EMBL" id="JACMSC010000002">
    <property type="protein sequence ID" value="KAG6532465.1"/>
    <property type="molecule type" value="Genomic_DNA"/>
</dbReference>
<keyword evidence="4 6" id="KW-0472">Membrane</keyword>
<evidence type="ECO:0008006" key="9">
    <source>
        <dbReference type="Google" id="ProtNLM"/>
    </source>
</evidence>
<feature type="transmembrane region" description="Helical" evidence="6">
    <location>
        <begin position="30"/>
        <end position="47"/>
    </location>
</feature>
<evidence type="ECO:0000256" key="2">
    <source>
        <dbReference type="ARBA" id="ARBA00022692"/>
    </source>
</evidence>
<organism evidence="7 8">
    <name type="scientific">Zingiber officinale</name>
    <name type="common">Ginger</name>
    <name type="synonym">Amomum zingiber</name>
    <dbReference type="NCBI Taxonomy" id="94328"/>
    <lineage>
        <taxon>Eukaryota</taxon>
        <taxon>Viridiplantae</taxon>
        <taxon>Streptophyta</taxon>
        <taxon>Embryophyta</taxon>
        <taxon>Tracheophyta</taxon>
        <taxon>Spermatophyta</taxon>
        <taxon>Magnoliopsida</taxon>
        <taxon>Liliopsida</taxon>
        <taxon>Zingiberales</taxon>
        <taxon>Zingiberaceae</taxon>
        <taxon>Zingiber</taxon>
    </lineage>
</organism>
<evidence type="ECO:0000256" key="4">
    <source>
        <dbReference type="ARBA" id="ARBA00023136"/>
    </source>
</evidence>
<feature type="transmembrane region" description="Helical" evidence="6">
    <location>
        <begin position="158"/>
        <end position="178"/>
    </location>
</feature>
<feature type="compositionally biased region" description="Basic and acidic residues" evidence="5">
    <location>
        <begin position="266"/>
        <end position="278"/>
    </location>
</feature>
<reference evidence="7 8" key="1">
    <citation type="submission" date="2020-08" db="EMBL/GenBank/DDBJ databases">
        <title>Plant Genome Project.</title>
        <authorList>
            <person name="Zhang R.-G."/>
        </authorList>
    </citation>
    <scope>NUCLEOTIDE SEQUENCE [LARGE SCALE GENOMIC DNA]</scope>
    <source>
        <tissue evidence="7">Rhizome</tissue>
    </source>
</reference>
<dbReference type="InterPro" id="IPR030184">
    <property type="entry name" value="WAT1-related"/>
</dbReference>
<dbReference type="SUPFAM" id="SSF103481">
    <property type="entry name" value="Multidrug resistance efflux transporter EmrE"/>
    <property type="match status" value="1"/>
</dbReference>
<evidence type="ECO:0000256" key="6">
    <source>
        <dbReference type="SAM" id="Phobius"/>
    </source>
</evidence>
<sequence>MTIVQLGYTILYFITEASFNRGLNPHVYTTYRHLVSALVMWPFAYFLERSLTLNMYFASLKYTSPTFVTSMVNTIAAMTFIVAILLRFEHLDIKSPRGVAKAVGTLVSLVGATIMTLYKGPAMRNFWEALIHIHGNAIHESWLKGSILTVASCITWSMWYIMQGVVCSGLFVYIQLWCTEQKGPVFVTMFNPISTIMVALLAYFVFGERLFLGSIIGGIIVIVGLYLVLWGKDTDQEKEMRAEASFEANGRGKEQSNNSSDSPATDGKRDNVKRYEEV</sequence>
<evidence type="ECO:0000256" key="5">
    <source>
        <dbReference type="SAM" id="MobiDB-lite"/>
    </source>
</evidence>
<feature type="transmembrane region" description="Helical" evidence="6">
    <location>
        <begin position="98"/>
        <end position="118"/>
    </location>
</feature>
<name>A0A8J5LNI0_ZINOF</name>
<dbReference type="InterPro" id="IPR037185">
    <property type="entry name" value="EmrE-like"/>
</dbReference>
<dbReference type="Proteomes" id="UP000734854">
    <property type="component" value="Unassembled WGS sequence"/>
</dbReference>
<feature type="transmembrane region" description="Helical" evidence="6">
    <location>
        <begin position="185"/>
        <end position="205"/>
    </location>
</feature>
<feature type="transmembrane region" description="Helical" evidence="6">
    <location>
        <begin position="211"/>
        <end position="231"/>
    </location>
</feature>
<accession>A0A8J5LNI0</accession>
<keyword evidence="8" id="KW-1185">Reference proteome</keyword>
<comment type="caution">
    <text evidence="7">The sequence shown here is derived from an EMBL/GenBank/DDBJ whole genome shotgun (WGS) entry which is preliminary data.</text>
</comment>
<gene>
    <name evidence="7" type="ORF">ZIOFF_006311</name>
</gene>
<proteinExistence type="predicted"/>
<evidence type="ECO:0000256" key="1">
    <source>
        <dbReference type="ARBA" id="ARBA00004141"/>
    </source>
</evidence>
<protein>
    <recommendedName>
        <fullName evidence="9">WAT1-related protein</fullName>
    </recommendedName>
</protein>
<comment type="subcellular location">
    <subcellularLocation>
        <location evidence="1">Membrane</location>
        <topology evidence="1">Multi-pass membrane protein</topology>
    </subcellularLocation>
</comment>
<evidence type="ECO:0000313" key="7">
    <source>
        <dbReference type="EMBL" id="KAG6532465.1"/>
    </source>
</evidence>
<dbReference type="AlphaFoldDB" id="A0A8J5LNI0"/>
<feature type="transmembrane region" description="Helical" evidence="6">
    <location>
        <begin position="67"/>
        <end position="86"/>
    </location>
</feature>
<keyword evidence="2 6" id="KW-0812">Transmembrane</keyword>
<dbReference type="GO" id="GO:0016020">
    <property type="term" value="C:membrane"/>
    <property type="evidence" value="ECO:0007669"/>
    <property type="project" value="InterPro"/>
</dbReference>